<feature type="transmembrane region" description="Helical" evidence="9">
    <location>
        <begin position="109"/>
        <end position="136"/>
    </location>
</feature>
<comment type="similarity">
    <text evidence="2">Belongs to the UPF0220 family.</text>
</comment>
<dbReference type="GO" id="GO:0016020">
    <property type="term" value="C:membrane"/>
    <property type="evidence" value="ECO:0007669"/>
    <property type="project" value="UniProtKB-SubCell"/>
</dbReference>
<dbReference type="AlphaFoldDB" id="A0A507BUP0"/>
<dbReference type="InterPro" id="IPR007919">
    <property type="entry name" value="UPF0220"/>
</dbReference>
<dbReference type="PROSITE" id="PS01000">
    <property type="entry name" value="SDH_CYT_1"/>
    <property type="match status" value="1"/>
</dbReference>
<dbReference type="GO" id="GO:0005739">
    <property type="term" value="C:mitochondrion"/>
    <property type="evidence" value="ECO:0007669"/>
    <property type="project" value="GOC"/>
</dbReference>
<dbReference type="InterPro" id="IPR034804">
    <property type="entry name" value="SQR/QFR_C/D"/>
</dbReference>
<sequence>MFASRALSSARVASAVQVSPSRLVARVVASGALSQRIHTTSVARSVPTLDSDPWQTSKKFHRPISPHMTIYEPQITWYGSIIHRITGAGLAAGFYGGAIWYGIAPFDSAVLISAIYSLPSPVIVFGKLALVVPFVYHSLNGIRHLIWDTGVGYDNKTVIVTGWTVVGLTAVVSAAFFFMYTSANYRQPELGAPLSASSRTRGNSSSSAFYCVGVFSGMWESLPWNRLPSRTMLAGYISGALFALGWWIFIDGLAFCSTRDPALPVPIAFEDWVPGILSTIALIVVNLIDKEKLNADDFSYSGSNVACKARLFAFVGVTMALGSLGGALAIMSLKYAMPGYSGNDFYFGLTVVLQNFLIFFGSMLLWFGRNSSENEYAPF</sequence>
<dbReference type="EMBL" id="QEAO01000059">
    <property type="protein sequence ID" value="TPX30709.1"/>
    <property type="molecule type" value="Genomic_DNA"/>
</dbReference>
<feature type="transmembrane region" description="Helical" evidence="9">
    <location>
        <begin position="157"/>
        <end position="180"/>
    </location>
</feature>
<evidence type="ECO:0000313" key="11">
    <source>
        <dbReference type="Proteomes" id="UP000319731"/>
    </source>
</evidence>
<keyword evidence="4 9" id="KW-0812">Transmembrane</keyword>
<evidence type="ECO:0000256" key="6">
    <source>
        <dbReference type="ARBA" id="ARBA00022989"/>
    </source>
</evidence>
<dbReference type="InterPro" id="IPR018495">
    <property type="entry name" value="Succ_DH_cyt_bsu_CS"/>
</dbReference>
<feature type="transmembrane region" description="Helical" evidence="9">
    <location>
        <begin position="231"/>
        <end position="249"/>
    </location>
</feature>
<feature type="transmembrane region" description="Helical" evidence="9">
    <location>
        <begin position="81"/>
        <end position="103"/>
    </location>
</feature>
<evidence type="ECO:0000313" key="10">
    <source>
        <dbReference type="EMBL" id="TPX30709.1"/>
    </source>
</evidence>
<feature type="transmembrane region" description="Helical" evidence="9">
    <location>
        <begin position="269"/>
        <end position="288"/>
    </location>
</feature>
<dbReference type="GO" id="GO:0009055">
    <property type="term" value="F:electron transfer activity"/>
    <property type="evidence" value="ECO:0007669"/>
    <property type="project" value="InterPro"/>
</dbReference>
<dbReference type="PANTHER" id="PTHR10978">
    <property type="entry name" value="SUCCINATE DEHYDROGENASE CYTOCHROME B560 SUBUNIT"/>
    <property type="match status" value="1"/>
</dbReference>
<keyword evidence="5" id="KW-0479">Metal-binding</keyword>
<evidence type="ECO:0000256" key="2">
    <source>
        <dbReference type="ARBA" id="ARBA00005335"/>
    </source>
</evidence>
<dbReference type="PROSITE" id="PS01001">
    <property type="entry name" value="SDH_CYT_2"/>
    <property type="match status" value="1"/>
</dbReference>
<dbReference type="STRING" id="1806994.A0A507BUP0"/>
<keyword evidence="6 9" id="KW-1133">Transmembrane helix</keyword>
<dbReference type="GO" id="GO:0006099">
    <property type="term" value="P:tricarboxylic acid cycle"/>
    <property type="evidence" value="ECO:0007669"/>
    <property type="project" value="InterPro"/>
</dbReference>
<dbReference type="CDD" id="cd03499">
    <property type="entry name" value="SQR_TypeC_SdhC"/>
    <property type="match status" value="1"/>
</dbReference>
<dbReference type="Pfam" id="PF05255">
    <property type="entry name" value="UPF0220"/>
    <property type="match status" value="1"/>
</dbReference>
<feature type="transmembrane region" description="Helical" evidence="9">
    <location>
        <begin position="309"/>
        <end position="333"/>
    </location>
</feature>
<protein>
    <submittedName>
        <fullName evidence="10">Uncharacterized protein</fullName>
    </submittedName>
</protein>
<comment type="subcellular location">
    <subcellularLocation>
        <location evidence="1">Membrane</location>
        <topology evidence="1">Multi-pass membrane protein</topology>
    </subcellularLocation>
</comment>
<keyword evidence="3" id="KW-0349">Heme</keyword>
<evidence type="ECO:0000256" key="9">
    <source>
        <dbReference type="SAM" id="Phobius"/>
    </source>
</evidence>
<evidence type="ECO:0000256" key="7">
    <source>
        <dbReference type="ARBA" id="ARBA00023004"/>
    </source>
</evidence>
<dbReference type="RefSeq" id="XP_031022314.1">
    <property type="nucleotide sequence ID" value="XM_031171718.1"/>
</dbReference>
<evidence type="ECO:0000256" key="4">
    <source>
        <dbReference type="ARBA" id="ARBA00022692"/>
    </source>
</evidence>
<keyword evidence="8 9" id="KW-0472">Membrane</keyword>
<name>A0A507BUP0_9FUNG</name>
<dbReference type="InterPro" id="IPR000701">
    <property type="entry name" value="SuccDH_FuR_B_TM-su"/>
</dbReference>
<dbReference type="GO" id="GO:0046872">
    <property type="term" value="F:metal ion binding"/>
    <property type="evidence" value="ECO:0007669"/>
    <property type="project" value="UniProtKB-KW"/>
</dbReference>
<organism evidence="10 11">
    <name type="scientific">Synchytrium microbalum</name>
    <dbReference type="NCBI Taxonomy" id="1806994"/>
    <lineage>
        <taxon>Eukaryota</taxon>
        <taxon>Fungi</taxon>
        <taxon>Fungi incertae sedis</taxon>
        <taxon>Chytridiomycota</taxon>
        <taxon>Chytridiomycota incertae sedis</taxon>
        <taxon>Chytridiomycetes</taxon>
        <taxon>Synchytriales</taxon>
        <taxon>Synchytriaceae</taxon>
        <taxon>Synchytrium</taxon>
    </lineage>
</organism>
<evidence type="ECO:0000256" key="5">
    <source>
        <dbReference type="ARBA" id="ARBA00022723"/>
    </source>
</evidence>
<gene>
    <name evidence="10" type="ORF">SmJEL517_g05792</name>
</gene>
<evidence type="ECO:0000256" key="1">
    <source>
        <dbReference type="ARBA" id="ARBA00004141"/>
    </source>
</evidence>
<dbReference type="GO" id="GO:0006121">
    <property type="term" value="P:mitochondrial electron transport, succinate to ubiquinone"/>
    <property type="evidence" value="ECO:0007669"/>
    <property type="project" value="TreeGrafter"/>
</dbReference>
<dbReference type="SUPFAM" id="SSF81343">
    <property type="entry name" value="Fumarate reductase respiratory complex transmembrane subunits"/>
    <property type="match status" value="1"/>
</dbReference>
<feature type="transmembrane region" description="Helical" evidence="9">
    <location>
        <begin position="345"/>
        <end position="367"/>
    </location>
</feature>
<proteinExistence type="inferred from homology"/>
<evidence type="ECO:0000256" key="3">
    <source>
        <dbReference type="ARBA" id="ARBA00022617"/>
    </source>
</evidence>
<dbReference type="Pfam" id="PF01127">
    <property type="entry name" value="Sdh_cyt"/>
    <property type="match status" value="1"/>
</dbReference>
<dbReference type="InterPro" id="IPR014314">
    <property type="entry name" value="Succ_DH_cytb556"/>
</dbReference>
<accession>A0A507BUP0</accession>
<reference evidence="10 11" key="1">
    <citation type="journal article" date="2019" name="Sci. Rep.">
        <title>Comparative genomics of chytrid fungi reveal insights into the obligate biotrophic and pathogenic lifestyle of Synchytrium endobioticum.</title>
        <authorList>
            <person name="van de Vossenberg B.T.L.H."/>
            <person name="Warris S."/>
            <person name="Nguyen H.D.T."/>
            <person name="van Gent-Pelzer M.P.E."/>
            <person name="Joly D.L."/>
            <person name="van de Geest H.C."/>
            <person name="Bonants P.J.M."/>
            <person name="Smith D.S."/>
            <person name="Levesque C.A."/>
            <person name="van der Lee T.A.J."/>
        </authorList>
    </citation>
    <scope>NUCLEOTIDE SEQUENCE [LARGE SCALE GENOMIC DNA]</scope>
    <source>
        <strain evidence="10 11">JEL517</strain>
    </source>
</reference>
<dbReference type="GeneID" id="42007015"/>
<dbReference type="Gene3D" id="1.20.1300.10">
    <property type="entry name" value="Fumarate reductase/succinate dehydrogenase, transmembrane subunit"/>
    <property type="match status" value="1"/>
</dbReference>
<comment type="caution">
    <text evidence="10">The sequence shown here is derived from an EMBL/GenBank/DDBJ whole genome shotgun (WGS) entry which is preliminary data.</text>
</comment>
<keyword evidence="11" id="KW-1185">Reference proteome</keyword>
<evidence type="ECO:0000256" key="8">
    <source>
        <dbReference type="ARBA" id="ARBA00023136"/>
    </source>
</evidence>
<dbReference type="OrthoDB" id="268928at2759"/>
<keyword evidence="7" id="KW-0408">Iron</keyword>
<dbReference type="PANTHER" id="PTHR10978:SF5">
    <property type="entry name" value="SUCCINATE DEHYDROGENASE CYTOCHROME B560 SUBUNIT, MITOCHONDRIAL"/>
    <property type="match status" value="1"/>
</dbReference>
<dbReference type="NCBIfam" id="TIGR02970">
    <property type="entry name" value="succ_dehyd_cytB"/>
    <property type="match status" value="1"/>
</dbReference>
<dbReference type="Proteomes" id="UP000319731">
    <property type="component" value="Unassembled WGS sequence"/>
</dbReference>